<dbReference type="GO" id="GO:0005737">
    <property type="term" value="C:cytoplasm"/>
    <property type="evidence" value="ECO:0007669"/>
    <property type="project" value="TreeGrafter"/>
</dbReference>
<evidence type="ECO:0000313" key="5">
    <source>
        <dbReference type="WBParaSite" id="TCLT_0000244901-mRNA-1"/>
    </source>
</evidence>
<dbReference type="SUPFAM" id="SSF50729">
    <property type="entry name" value="PH domain-like"/>
    <property type="match status" value="1"/>
</dbReference>
<evidence type="ECO:0000313" key="4">
    <source>
        <dbReference type="Proteomes" id="UP000276776"/>
    </source>
</evidence>
<dbReference type="EMBL" id="UYYF01000507">
    <property type="protein sequence ID" value="VDM98410.1"/>
    <property type="molecule type" value="Genomic_DNA"/>
</dbReference>
<keyword evidence="4" id="KW-1185">Reference proteome</keyword>
<dbReference type="AlphaFoldDB" id="A0A0N5CQE9"/>
<protein>
    <submittedName>
        <fullName evidence="5">DH domain-containing protein</fullName>
    </submittedName>
</protein>
<evidence type="ECO:0000256" key="1">
    <source>
        <dbReference type="ARBA" id="ARBA00022658"/>
    </source>
</evidence>
<gene>
    <name evidence="3" type="ORF">TCLT_LOCUS2450</name>
</gene>
<dbReference type="Pfam" id="PF22697">
    <property type="entry name" value="SOS1_NGEF_PH"/>
    <property type="match status" value="1"/>
</dbReference>
<reference evidence="3 4" key="2">
    <citation type="submission" date="2018-11" db="EMBL/GenBank/DDBJ databases">
        <authorList>
            <consortium name="Pathogen Informatics"/>
        </authorList>
    </citation>
    <scope>NUCLEOTIDE SEQUENCE [LARGE SCALE GENOMIC DNA]</scope>
</reference>
<dbReference type="PANTHER" id="PTHR22826">
    <property type="entry name" value="RHO GUANINE EXCHANGE FACTOR-RELATED"/>
    <property type="match status" value="1"/>
</dbReference>
<dbReference type="STRING" id="103827.A0A0N5CQE9"/>
<accession>A0A0N5CQE9</accession>
<dbReference type="OrthoDB" id="2570713at2759"/>
<feature type="domain" description="SOS1/NGEF-like PH" evidence="2">
    <location>
        <begin position="79"/>
        <end position="137"/>
    </location>
</feature>
<dbReference type="Proteomes" id="UP000276776">
    <property type="component" value="Unassembled WGS sequence"/>
</dbReference>
<proteinExistence type="predicted"/>
<sequence length="144" mass="17029">MDLSDKSEAGAKTFEEHLQNIADRMIQYQNYFKEFVKYTTRAKLNTKTIQKALELMMSIPERAADLQYISKIVQYPGDLKKLGRLYRHDPFLVWQNNGTEPTECYAFLFKNTLLLTEKDSKDPSYYKYSASIRVKCLISIYYMY</sequence>
<organism evidence="5">
    <name type="scientific">Thelazia callipaeda</name>
    <name type="common">Oriental eyeworm</name>
    <name type="synonym">Parasitic nematode</name>
    <dbReference type="NCBI Taxonomy" id="103827"/>
    <lineage>
        <taxon>Eukaryota</taxon>
        <taxon>Metazoa</taxon>
        <taxon>Ecdysozoa</taxon>
        <taxon>Nematoda</taxon>
        <taxon>Chromadorea</taxon>
        <taxon>Rhabditida</taxon>
        <taxon>Spirurina</taxon>
        <taxon>Spiruromorpha</taxon>
        <taxon>Thelazioidea</taxon>
        <taxon>Thelaziidae</taxon>
        <taxon>Thelazia</taxon>
    </lineage>
</organism>
<dbReference type="InterPro" id="IPR051336">
    <property type="entry name" value="RhoGEF_Guanine_NuclExch_SF"/>
</dbReference>
<dbReference type="InterPro" id="IPR011993">
    <property type="entry name" value="PH-like_dom_sf"/>
</dbReference>
<keyword evidence="1" id="KW-0344">Guanine-nucleotide releasing factor</keyword>
<dbReference type="GO" id="GO:0005085">
    <property type="term" value="F:guanyl-nucleotide exchange factor activity"/>
    <property type="evidence" value="ECO:0007669"/>
    <property type="project" value="UniProtKB-KW"/>
</dbReference>
<name>A0A0N5CQE9_THECL</name>
<reference evidence="5" key="1">
    <citation type="submission" date="2017-02" db="UniProtKB">
        <authorList>
            <consortium name="WormBaseParasite"/>
        </authorList>
    </citation>
    <scope>IDENTIFICATION</scope>
</reference>
<dbReference type="InterPro" id="IPR055251">
    <property type="entry name" value="SOS1_NGEF_PH"/>
</dbReference>
<dbReference type="Gene3D" id="2.30.29.30">
    <property type="entry name" value="Pleckstrin-homology domain (PH domain)/Phosphotyrosine-binding domain (PTB)"/>
    <property type="match status" value="1"/>
</dbReference>
<evidence type="ECO:0000259" key="2">
    <source>
        <dbReference type="Pfam" id="PF22697"/>
    </source>
</evidence>
<evidence type="ECO:0000313" key="3">
    <source>
        <dbReference type="EMBL" id="VDM98410.1"/>
    </source>
</evidence>
<dbReference type="WBParaSite" id="TCLT_0000244901-mRNA-1">
    <property type="protein sequence ID" value="TCLT_0000244901-mRNA-1"/>
    <property type="gene ID" value="TCLT_0000244901"/>
</dbReference>